<accession>A0A097EY25</accession>
<organism evidence="1 2">
    <name type="scientific">Escherichia phage 121Q</name>
    <dbReference type="NCBI Taxonomy" id="1555202"/>
    <lineage>
        <taxon>Viruses</taxon>
        <taxon>Duplodnaviria</taxon>
        <taxon>Heunggongvirae</taxon>
        <taxon>Uroviricota</taxon>
        <taxon>Caudoviricetes</taxon>
        <taxon>Asteriusvirus</taxon>
        <taxon>Asteriusvirus av121Q</taxon>
    </lineage>
</organism>
<name>A0A097EY25_9CAUD</name>
<dbReference type="RefSeq" id="YP_009102029.1">
    <property type="nucleotide sequence ID" value="NC_025447.1"/>
</dbReference>
<dbReference type="EMBL" id="KM507819">
    <property type="protein sequence ID" value="AIT14332.1"/>
    <property type="molecule type" value="Genomic_DNA"/>
</dbReference>
<protein>
    <submittedName>
        <fullName evidence="1">Uncharacterized protein</fullName>
    </submittedName>
</protein>
<keyword evidence="2" id="KW-1185">Reference proteome</keyword>
<dbReference type="KEGG" id="vg:22111482"/>
<sequence>MNKELAFERIEKLKYIEKELIESVESMVEDYVFDFKKTLIGCKVKCWDHTIREWFSTIILDVKVSRTAIGNLVNGECFVYTEYNNGTRNLSRGWHKLEDVEFIE</sequence>
<dbReference type="GeneID" id="22111482"/>
<dbReference type="Proteomes" id="UP000029889">
    <property type="component" value="Segment"/>
</dbReference>
<reference evidence="1 2" key="1">
    <citation type="submission" date="2014-09" db="EMBL/GenBank/DDBJ databases">
        <authorList>
            <person name="Lapin J.S."/>
            <person name="Pope W.H."/>
            <person name="Hua J."/>
            <person name="Ford M.E."/>
            <person name="Conway J.F."/>
            <person name="Hatfull G.F."/>
            <person name="Hendrix R.W."/>
        </authorList>
    </citation>
    <scope>NUCLEOTIDE SEQUENCE [LARGE SCALE GENOMIC DNA]</scope>
</reference>
<gene>
    <name evidence="1" type="primary">442</name>
    <name evidence="1" type="ORF">PBI_121Q_442</name>
</gene>
<evidence type="ECO:0000313" key="2">
    <source>
        <dbReference type="Proteomes" id="UP000029889"/>
    </source>
</evidence>
<evidence type="ECO:0000313" key="1">
    <source>
        <dbReference type="EMBL" id="AIT14332.1"/>
    </source>
</evidence>
<proteinExistence type="predicted"/>